<dbReference type="PANTHER" id="PTHR34360">
    <property type="entry name" value="OS08G0519400 PROTEIN"/>
    <property type="match status" value="1"/>
</dbReference>
<organism evidence="1 2">
    <name type="scientific">Rhynchospora pubera</name>
    <dbReference type="NCBI Taxonomy" id="906938"/>
    <lineage>
        <taxon>Eukaryota</taxon>
        <taxon>Viridiplantae</taxon>
        <taxon>Streptophyta</taxon>
        <taxon>Embryophyta</taxon>
        <taxon>Tracheophyta</taxon>
        <taxon>Spermatophyta</taxon>
        <taxon>Magnoliopsida</taxon>
        <taxon>Liliopsida</taxon>
        <taxon>Poales</taxon>
        <taxon>Cyperaceae</taxon>
        <taxon>Cyperoideae</taxon>
        <taxon>Rhynchosporeae</taxon>
        <taxon>Rhynchospora</taxon>
    </lineage>
</organism>
<accession>A0AAV8GM49</accession>
<comment type="caution">
    <text evidence="1">The sequence shown here is derived from an EMBL/GenBank/DDBJ whole genome shotgun (WGS) entry which is preliminary data.</text>
</comment>
<gene>
    <name evidence="1" type="ORF">LUZ62_019286</name>
</gene>
<dbReference type="Proteomes" id="UP001140206">
    <property type="component" value="Chromosome 1"/>
</dbReference>
<reference evidence="1" key="1">
    <citation type="submission" date="2022-08" db="EMBL/GenBank/DDBJ databases">
        <authorList>
            <person name="Marques A."/>
        </authorList>
    </citation>
    <scope>NUCLEOTIDE SEQUENCE</scope>
    <source>
        <strain evidence="1">RhyPub2mFocal</strain>
        <tissue evidence="1">Leaves</tissue>
    </source>
</reference>
<sequence length="208" mass="24646">MTLYMEEMCVEWNEYGVPLMASFLQMAQKWAEPHLETAKTIWLLLKTYTEPYIHLAWSKSVEWYKTAEIITAPHITKFQEVTYPHIQKVMKILDLYFDRSAELIEAYVEKLIVLMLLYTERVMETYTIFLKSATTYCHQSQANIGEYLNMHELTKKLATKEASALLGLTFLLYCISSQLFCVKKPRKQTRSSCRNHRFCQHKRRHANK</sequence>
<name>A0AAV8GM49_9POAL</name>
<proteinExistence type="predicted"/>
<protein>
    <submittedName>
        <fullName evidence="1">DNA repair ATPase-like protein</fullName>
    </submittedName>
</protein>
<dbReference type="AlphaFoldDB" id="A0AAV8GM49"/>
<dbReference type="EMBL" id="JAMFTS010000001">
    <property type="protein sequence ID" value="KAJ4806720.1"/>
    <property type="molecule type" value="Genomic_DNA"/>
</dbReference>
<dbReference type="PANTHER" id="PTHR34360:SF1">
    <property type="entry name" value="OS08G0519400 PROTEIN"/>
    <property type="match status" value="1"/>
</dbReference>
<evidence type="ECO:0000313" key="1">
    <source>
        <dbReference type="EMBL" id="KAJ4806720.1"/>
    </source>
</evidence>
<keyword evidence="2" id="KW-1185">Reference proteome</keyword>
<evidence type="ECO:0000313" key="2">
    <source>
        <dbReference type="Proteomes" id="UP001140206"/>
    </source>
</evidence>